<evidence type="ECO:0000313" key="2">
    <source>
        <dbReference type="EMBL" id="OUE03581.1"/>
    </source>
</evidence>
<organism evidence="2 3">
    <name type="scientific">Clavibacter michiganensis subsp. michiganensis</name>
    <dbReference type="NCBI Taxonomy" id="33013"/>
    <lineage>
        <taxon>Bacteria</taxon>
        <taxon>Bacillati</taxon>
        <taxon>Actinomycetota</taxon>
        <taxon>Actinomycetes</taxon>
        <taxon>Micrococcales</taxon>
        <taxon>Microbacteriaceae</taxon>
        <taxon>Clavibacter</taxon>
    </lineage>
</organism>
<feature type="region of interest" description="Disordered" evidence="1">
    <location>
        <begin position="30"/>
        <end position="49"/>
    </location>
</feature>
<evidence type="ECO:0000313" key="3">
    <source>
        <dbReference type="Proteomes" id="UP000195062"/>
    </source>
</evidence>
<proteinExistence type="predicted"/>
<gene>
    <name evidence="2" type="ORF">CMMCAS07_01440</name>
</gene>
<dbReference type="AlphaFoldDB" id="A0A251XJF7"/>
<evidence type="ECO:0000256" key="1">
    <source>
        <dbReference type="SAM" id="MobiDB-lite"/>
    </source>
</evidence>
<dbReference type="EMBL" id="MDHH01000001">
    <property type="protein sequence ID" value="OUE03581.1"/>
    <property type="molecule type" value="Genomic_DNA"/>
</dbReference>
<dbReference type="Proteomes" id="UP000195062">
    <property type="component" value="Unassembled WGS sequence"/>
</dbReference>
<protein>
    <submittedName>
        <fullName evidence="2">Uncharacterized protein</fullName>
    </submittedName>
</protein>
<comment type="caution">
    <text evidence="2">The sequence shown here is derived from an EMBL/GenBank/DDBJ whole genome shotgun (WGS) entry which is preliminary data.</text>
</comment>
<keyword evidence="3" id="KW-1185">Reference proteome</keyword>
<name>A0A251XJF7_CLAMM</name>
<sequence length="49" mass="5660">MARYWEHTDADFTFEELANTIAWLIESGADFDPLDTGNINPNNQDRRTS</sequence>
<reference evidence="2 3" key="1">
    <citation type="submission" date="2016-08" db="EMBL/GenBank/DDBJ databases">
        <title>Genome sequence of Clavibacter michiganensis subsp. michiganensis strain CASJ007.</title>
        <authorList>
            <person name="Thapa S.P."/>
            <person name="Coaker G."/>
        </authorList>
    </citation>
    <scope>NUCLEOTIDE SEQUENCE [LARGE SCALE GENOMIC DNA]</scope>
    <source>
        <strain evidence="2">CASJ007</strain>
    </source>
</reference>
<accession>A0A251XJF7</accession>